<gene>
    <name evidence="1" type="ORF">Z518_08867</name>
</gene>
<organism evidence="1 2">
    <name type="scientific">Rhinocladiella mackenziei CBS 650.93</name>
    <dbReference type="NCBI Taxonomy" id="1442369"/>
    <lineage>
        <taxon>Eukaryota</taxon>
        <taxon>Fungi</taxon>
        <taxon>Dikarya</taxon>
        <taxon>Ascomycota</taxon>
        <taxon>Pezizomycotina</taxon>
        <taxon>Eurotiomycetes</taxon>
        <taxon>Chaetothyriomycetidae</taxon>
        <taxon>Chaetothyriales</taxon>
        <taxon>Herpotrichiellaceae</taxon>
        <taxon>Rhinocladiella</taxon>
    </lineage>
</organism>
<dbReference type="GeneID" id="25296938"/>
<name>A0A0D2IAR4_9EURO</name>
<dbReference type="OrthoDB" id="4161554at2759"/>
<dbReference type="RefSeq" id="XP_013270060.1">
    <property type="nucleotide sequence ID" value="XM_013414606.1"/>
</dbReference>
<protein>
    <submittedName>
        <fullName evidence="1">Uncharacterized protein</fullName>
    </submittedName>
</protein>
<dbReference type="EMBL" id="KN847480">
    <property type="protein sequence ID" value="KIX02924.1"/>
    <property type="molecule type" value="Genomic_DNA"/>
</dbReference>
<accession>A0A0D2IAR4</accession>
<dbReference type="AlphaFoldDB" id="A0A0D2IAR4"/>
<reference evidence="1 2" key="1">
    <citation type="submission" date="2015-01" db="EMBL/GenBank/DDBJ databases">
        <title>The Genome Sequence of Rhinocladiella mackenzie CBS 650.93.</title>
        <authorList>
            <consortium name="The Broad Institute Genomics Platform"/>
            <person name="Cuomo C."/>
            <person name="de Hoog S."/>
            <person name="Gorbushina A."/>
            <person name="Stielow B."/>
            <person name="Teixiera M."/>
            <person name="Abouelleil A."/>
            <person name="Chapman S.B."/>
            <person name="Priest M."/>
            <person name="Young S.K."/>
            <person name="Wortman J."/>
            <person name="Nusbaum C."/>
            <person name="Birren B."/>
        </authorList>
    </citation>
    <scope>NUCLEOTIDE SEQUENCE [LARGE SCALE GENOMIC DNA]</scope>
    <source>
        <strain evidence="1 2">CBS 650.93</strain>
    </source>
</reference>
<sequence length="541" mass="62166">MSDDPRIPNLPVEILKIIINSVECKSDLKNVRLASKTLAILAEPRLFHRITLVPFVHCFQSFVSFWQDNPITQHIKCLVYDAAWRYTEYLTIYPRNDKTFAILNNLSRDSLRYSSDDTPEALYLAGCVRILPALHQLFVRELVGEYSGCVRGFPEWDATIPAYFQRFLRETEIEHFGLDDLLLTENTLAETPPASESALLSFVTTNANLSEFTASGIDAEAFLDPPPGRRHSTDLQLYRPIFKHLKSLKLEFRISCHQHLEHAHKNLANILMTSTQLETLSLMLGDDVSEIYQDGYYEEHSWLSPIVRDRDGNICEKTIFPRLMNLTLGTMMCLEAELIAFIASHKGMLNRLSLEDLILVPSSNQYFPACFVRIFKEIRSYGIPSVKLSGRFNNLSHQVWEIEDERHYPSCSKETSLKYRTEQWLSGQGSDEECPVESAAVKLDASGCEIIVPNEDFFGGDGSWEINYQDDEDEDDWDINQGDADITDLYLHHILGSVHNNDILFGFDDNFEEDEDFDEEDEDFDREGYNGYVHPSLRDFF</sequence>
<dbReference type="STRING" id="1442369.A0A0D2IAR4"/>
<evidence type="ECO:0000313" key="1">
    <source>
        <dbReference type="EMBL" id="KIX02924.1"/>
    </source>
</evidence>
<dbReference type="VEuPathDB" id="FungiDB:Z518_08867"/>
<proteinExistence type="predicted"/>
<dbReference type="Proteomes" id="UP000053617">
    <property type="component" value="Unassembled WGS sequence"/>
</dbReference>
<dbReference type="HOGENOM" id="CLU_533197_0_0_1"/>
<keyword evidence="2" id="KW-1185">Reference proteome</keyword>
<evidence type="ECO:0000313" key="2">
    <source>
        <dbReference type="Proteomes" id="UP000053617"/>
    </source>
</evidence>